<dbReference type="EMBL" id="JAATJJ010000001">
    <property type="protein sequence ID" value="NJB70267.1"/>
    <property type="molecule type" value="Genomic_DNA"/>
</dbReference>
<evidence type="ECO:0000313" key="3">
    <source>
        <dbReference type="Proteomes" id="UP000590442"/>
    </source>
</evidence>
<accession>A0A846QSS8</accession>
<evidence type="ECO:0000256" key="1">
    <source>
        <dbReference type="SAM" id="Phobius"/>
    </source>
</evidence>
<protein>
    <recommendedName>
        <fullName evidence="4">Tryptophan-rich sensory protein</fullName>
    </recommendedName>
</protein>
<gene>
    <name evidence="2" type="ORF">GGR42_000729</name>
</gene>
<comment type="caution">
    <text evidence="2">The sequence shown here is derived from an EMBL/GenBank/DDBJ whole genome shotgun (WGS) entry which is preliminary data.</text>
</comment>
<proteinExistence type="predicted"/>
<keyword evidence="3" id="KW-1185">Reference proteome</keyword>
<keyword evidence="1" id="KW-0812">Transmembrane</keyword>
<evidence type="ECO:0008006" key="4">
    <source>
        <dbReference type="Google" id="ProtNLM"/>
    </source>
</evidence>
<feature type="transmembrane region" description="Helical" evidence="1">
    <location>
        <begin position="42"/>
        <end position="60"/>
    </location>
</feature>
<dbReference type="AlphaFoldDB" id="A0A846QSS8"/>
<sequence length="738" mass="84330">MTDSGKNILMKFKKRWLLMQGLEIFLYAIGPSILIYILSSNIILSVLLFITLVATLSILYKPWKLNLDKICHFLDNEIKSMEYSTGLLLKPKEQLSTLGILQQYRVTDELDKEIGKIQPINHLKTAGITFFLCIIISFFAYNFNWSSSISVNTNGGSQHSILVQPVDSLAMESIPPILESQQLTILYPLYTKNSPVTTEEMDITALEGSRLSWGIKFKGEVKSVVMESGGDSYPMKLEKGEYIRTMTLKESGFYNFRFTGVNGGSYISDLYVMEVTKDKSPVLEIQDLNQFTSFSFYDKKELSFKTLITDDYGINEVYIIATVTKGEGESVKFREEKLNFDDRFSKGLKRLSLFKKINLDNLKMEPGDELYFHVEAIDSKQPNPNITKGETYFAVIKDTATNQFAVEGTMGVDLMPDYFRSQRQLIIDTEKLIANQSKLTKKEFNATSNELGFDQKALRLKYGQFMGDEADSGIQVTEEISTVETVNETEDPLEEYTHDHDGDNEHNLVDHEHEEDTMEEADDPLSNFLHNHDDPEESTLFTQSLRSKLKQAMGEMWDAELYLRLYTPKESLPYQYRALKLIQEIKNSARIYVHRIGFDPPPIKEEVRLTGDLDEVVNFQKKEGIGKAEENPFMRQAVFRLEELILNRSLILEEDKALFKGAGMELALMAIKEPGKHLKTLQRLKWLTEDTGATMERLKETQRGLLQAIKVQNPNPKKGKATVGKINELVLKELEVND</sequence>
<feature type="transmembrane region" description="Helical" evidence="1">
    <location>
        <begin position="16"/>
        <end position="36"/>
    </location>
</feature>
<evidence type="ECO:0000313" key="2">
    <source>
        <dbReference type="EMBL" id="NJB70267.1"/>
    </source>
</evidence>
<name>A0A846QSS8_9FLAO</name>
<dbReference type="RefSeq" id="WP_167960927.1">
    <property type="nucleotide sequence ID" value="NZ_JAATJJ010000001.1"/>
</dbReference>
<feature type="transmembrane region" description="Helical" evidence="1">
    <location>
        <begin position="125"/>
        <end position="143"/>
    </location>
</feature>
<keyword evidence="1" id="KW-1133">Transmembrane helix</keyword>
<reference evidence="2 3" key="1">
    <citation type="submission" date="2020-03" db="EMBL/GenBank/DDBJ databases">
        <title>Genomic Encyclopedia of Type Strains, Phase IV (KMG-IV): sequencing the most valuable type-strain genomes for metagenomic binning, comparative biology and taxonomic classification.</title>
        <authorList>
            <person name="Goeker M."/>
        </authorList>
    </citation>
    <scope>NUCLEOTIDE SEQUENCE [LARGE SCALE GENOMIC DNA]</scope>
    <source>
        <strain evidence="2 3">DSM 29762</strain>
    </source>
</reference>
<organism evidence="2 3">
    <name type="scientific">Saonia flava</name>
    <dbReference type="NCBI Taxonomy" id="523696"/>
    <lineage>
        <taxon>Bacteria</taxon>
        <taxon>Pseudomonadati</taxon>
        <taxon>Bacteroidota</taxon>
        <taxon>Flavobacteriia</taxon>
        <taxon>Flavobacteriales</taxon>
        <taxon>Flavobacteriaceae</taxon>
        <taxon>Saonia</taxon>
    </lineage>
</organism>
<keyword evidence="1" id="KW-0472">Membrane</keyword>
<dbReference type="Proteomes" id="UP000590442">
    <property type="component" value="Unassembled WGS sequence"/>
</dbReference>